<dbReference type="PANTHER" id="PTHR20863">
    <property type="entry name" value="ACYL CARRIER PROTEIN"/>
    <property type="match status" value="1"/>
</dbReference>
<evidence type="ECO:0000256" key="7">
    <source>
        <dbReference type="ARBA" id="ARBA00022553"/>
    </source>
</evidence>
<dbReference type="InterPro" id="IPR009081">
    <property type="entry name" value="PP-bd_ACP"/>
</dbReference>
<evidence type="ECO:0000256" key="8">
    <source>
        <dbReference type="ARBA" id="ARBA00022832"/>
    </source>
</evidence>
<comment type="caution">
    <text evidence="16">The sequence shown here is derived from an EMBL/GenBank/DDBJ whole genome shotgun (WGS) entry which is preliminary data.</text>
</comment>
<keyword evidence="7" id="KW-0597">Phosphoprotein</keyword>
<evidence type="ECO:0000256" key="14">
    <source>
        <dbReference type="RuleBase" id="RU000722"/>
    </source>
</evidence>
<dbReference type="PANTHER" id="PTHR20863:SF28">
    <property type="entry name" value="ACYL CARRIER PROTEIN, MITOCHONDRIAL"/>
    <property type="match status" value="1"/>
</dbReference>
<dbReference type="Gene3D" id="1.10.1200.10">
    <property type="entry name" value="ACP-like"/>
    <property type="match status" value="1"/>
</dbReference>
<evidence type="ECO:0000256" key="2">
    <source>
        <dbReference type="ARBA" id="ARBA00005194"/>
    </source>
</evidence>
<keyword evidence="8" id="KW-0276">Fatty acid metabolism</keyword>
<evidence type="ECO:0000256" key="12">
    <source>
        <dbReference type="ARBA" id="ARBA00023128"/>
    </source>
</evidence>
<name>A0AAN7WKW1_9SACH</name>
<gene>
    <name evidence="16" type="ORF">RI543_002095</name>
</gene>
<dbReference type="PROSITE" id="PS00012">
    <property type="entry name" value="PHOSPHOPANTETHEINE"/>
    <property type="match status" value="1"/>
</dbReference>
<evidence type="ECO:0000256" key="6">
    <source>
        <dbReference type="ARBA" id="ARBA00022516"/>
    </source>
</evidence>
<dbReference type="FunFam" id="1.10.1200.10:FF:000003">
    <property type="entry name" value="Acyl carrier protein"/>
    <property type="match status" value="1"/>
</dbReference>
<keyword evidence="17" id="KW-1185">Reference proteome</keyword>
<dbReference type="InterPro" id="IPR003231">
    <property type="entry name" value="ACP"/>
</dbReference>
<dbReference type="GO" id="GO:0000036">
    <property type="term" value="F:acyl carrier activity"/>
    <property type="evidence" value="ECO:0007669"/>
    <property type="project" value="TreeGrafter"/>
</dbReference>
<keyword evidence="13 14" id="KW-0275">Fatty acid biosynthesis</keyword>
<evidence type="ECO:0000256" key="5">
    <source>
        <dbReference type="ARBA" id="ARBA00022450"/>
    </source>
</evidence>
<evidence type="ECO:0000313" key="17">
    <source>
        <dbReference type="Proteomes" id="UP001306508"/>
    </source>
</evidence>
<dbReference type="EMBL" id="JAWIZZ010000041">
    <property type="protein sequence ID" value="KAK5780339.1"/>
    <property type="molecule type" value="Genomic_DNA"/>
</dbReference>
<accession>A0AAN7WKW1</accession>
<feature type="domain" description="Carrier" evidence="15">
    <location>
        <begin position="70"/>
        <end position="146"/>
    </location>
</feature>
<comment type="similarity">
    <text evidence="3">Belongs to the acyl carrier protein (ACP) family.</text>
</comment>
<dbReference type="Pfam" id="PF00550">
    <property type="entry name" value="PP-binding"/>
    <property type="match status" value="1"/>
</dbReference>
<keyword evidence="12" id="KW-0496">Mitochondrion</keyword>
<proteinExistence type="inferred from homology"/>
<dbReference type="InterPro" id="IPR006162">
    <property type="entry name" value="Ppantetheine_attach_site"/>
</dbReference>
<protein>
    <recommendedName>
        <fullName evidence="14">Acyl carrier protein</fullName>
    </recommendedName>
</protein>
<dbReference type="GO" id="GO:0000035">
    <property type="term" value="F:acyl binding"/>
    <property type="evidence" value="ECO:0007669"/>
    <property type="project" value="TreeGrafter"/>
</dbReference>
<dbReference type="AlphaFoldDB" id="A0AAN7WKW1"/>
<evidence type="ECO:0000256" key="13">
    <source>
        <dbReference type="ARBA" id="ARBA00023160"/>
    </source>
</evidence>
<evidence type="ECO:0000313" key="16">
    <source>
        <dbReference type="EMBL" id="KAK5780339.1"/>
    </source>
</evidence>
<organism evidence="16 17">
    <name type="scientific">Arxiozyma heterogenica</name>
    <dbReference type="NCBI Taxonomy" id="278026"/>
    <lineage>
        <taxon>Eukaryota</taxon>
        <taxon>Fungi</taxon>
        <taxon>Dikarya</taxon>
        <taxon>Ascomycota</taxon>
        <taxon>Saccharomycotina</taxon>
        <taxon>Saccharomycetes</taxon>
        <taxon>Saccharomycetales</taxon>
        <taxon>Saccharomycetaceae</taxon>
        <taxon>Arxiozyma</taxon>
    </lineage>
</organism>
<reference evidence="17" key="1">
    <citation type="submission" date="2023-07" db="EMBL/GenBank/DDBJ databases">
        <title>A draft genome of Kazachstania heterogenica Y-27499.</title>
        <authorList>
            <person name="Donic C."/>
            <person name="Kralova J.S."/>
            <person name="Fidel L."/>
            <person name="Ben-Dor S."/>
            <person name="Jung S."/>
        </authorList>
    </citation>
    <scope>NUCLEOTIDE SEQUENCE [LARGE SCALE GENOMIC DNA]</scope>
    <source>
        <strain evidence="17">Y27499</strain>
    </source>
</reference>
<evidence type="ECO:0000256" key="3">
    <source>
        <dbReference type="ARBA" id="ARBA00010930"/>
    </source>
</evidence>
<dbReference type="HAMAP" id="MF_01217">
    <property type="entry name" value="Acyl_carrier"/>
    <property type="match status" value="1"/>
</dbReference>
<evidence type="ECO:0000256" key="1">
    <source>
        <dbReference type="ARBA" id="ARBA00004173"/>
    </source>
</evidence>
<evidence type="ECO:0000256" key="10">
    <source>
        <dbReference type="ARBA" id="ARBA00022982"/>
    </source>
</evidence>
<comment type="pathway">
    <text evidence="2">Lipid metabolism; fatty acid biosynthesis.</text>
</comment>
<evidence type="ECO:0000256" key="9">
    <source>
        <dbReference type="ARBA" id="ARBA00022946"/>
    </source>
</evidence>
<keyword evidence="6 14" id="KW-0444">Lipid biosynthesis</keyword>
<keyword evidence="5 14" id="KW-0596">Phosphopantetheine</keyword>
<keyword evidence="10" id="KW-0249">Electron transport</keyword>
<comment type="function">
    <text evidence="14">Carrier of the growing fatty acid chain in fatty acid biosynthesis.</text>
</comment>
<dbReference type="SUPFAM" id="SSF47336">
    <property type="entry name" value="ACP-like"/>
    <property type="match status" value="1"/>
</dbReference>
<comment type="subcellular location">
    <subcellularLocation>
        <location evidence="1">Mitochondrion</location>
    </subcellularLocation>
</comment>
<keyword evidence="9" id="KW-0809">Transit peptide</keyword>
<keyword evidence="11" id="KW-0443">Lipid metabolism</keyword>
<dbReference type="InterPro" id="IPR036736">
    <property type="entry name" value="ACP-like_sf"/>
</dbReference>
<dbReference type="GO" id="GO:0099128">
    <property type="term" value="C:mitochondrial [2Fe-2S] assembly complex"/>
    <property type="evidence" value="ECO:0007669"/>
    <property type="project" value="UniProtKB-ARBA"/>
</dbReference>
<keyword evidence="4" id="KW-0813">Transport</keyword>
<sequence length="149" mass="16829">MLRSIIRAAPLRIATKHYSTVMRQSGVSLASRTIYCCTKNIVPVSTQFQRLQYIRLYSEDTKSGSTLNKDEVLKRIKDVIKAFNKNTDAEKISLETAFNKDLGLDSLDTVELLVAIEEEFEIEIPDKIADDLKTIGETVEYILSNPEAN</sequence>
<dbReference type="Proteomes" id="UP001306508">
    <property type="component" value="Unassembled WGS sequence"/>
</dbReference>
<dbReference type="PROSITE" id="PS50075">
    <property type="entry name" value="CARRIER"/>
    <property type="match status" value="1"/>
</dbReference>
<evidence type="ECO:0000259" key="15">
    <source>
        <dbReference type="PROSITE" id="PS50075"/>
    </source>
</evidence>
<dbReference type="NCBIfam" id="TIGR00517">
    <property type="entry name" value="acyl_carrier"/>
    <property type="match status" value="1"/>
</dbReference>
<evidence type="ECO:0000256" key="4">
    <source>
        <dbReference type="ARBA" id="ARBA00022448"/>
    </source>
</evidence>
<evidence type="ECO:0000256" key="11">
    <source>
        <dbReference type="ARBA" id="ARBA00023098"/>
    </source>
</evidence>